<name>A0A2K3UV16_9DEIO</name>
<dbReference type="RefSeq" id="WP_103309898.1">
    <property type="nucleotide sequence ID" value="NZ_PPPD01000001.1"/>
</dbReference>
<dbReference type="Proteomes" id="UP000236379">
    <property type="component" value="Unassembled WGS sequence"/>
</dbReference>
<proteinExistence type="predicted"/>
<accession>A0A2K3UV16</accession>
<evidence type="ECO:0000313" key="2">
    <source>
        <dbReference type="Proteomes" id="UP000236379"/>
    </source>
</evidence>
<dbReference type="AlphaFoldDB" id="A0A2K3UV16"/>
<gene>
    <name evidence="1" type="ORF">CVO96_02360</name>
</gene>
<evidence type="ECO:0000313" key="1">
    <source>
        <dbReference type="EMBL" id="PNY80360.1"/>
    </source>
</evidence>
<keyword evidence="2" id="KW-1185">Reference proteome</keyword>
<dbReference type="EMBL" id="PPPD01000001">
    <property type="protein sequence ID" value="PNY80360.1"/>
    <property type="molecule type" value="Genomic_DNA"/>
</dbReference>
<organism evidence="1 2">
    <name type="scientific">Deinococcus koreensis</name>
    <dbReference type="NCBI Taxonomy" id="2054903"/>
    <lineage>
        <taxon>Bacteria</taxon>
        <taxon>Thermotogati</taxon>
        <taxon>Deinococcota</taxon>
        <taxon>Deinococci</taxon>
        <taxon>Deinococcales</taxon>
        <taxon>Deinococcaceae</taxon>
        <taxon>Deinococcus</taxon>
    </lineage>
</organism>
<reference evidence="1 2" key="1">
    <citation type="submission" date="2018-01" db="EMBL/GenBank/DDBJ databases">
        <title>Deinococcus koreensis sp. nov., a radiation-resistant bacterium isolated from river water.</title>
        <authorList>
            <person name="Choi A."/>
        </authorList>
    </citation>
    <scope>NUCLEOTIDE SEQUENCE [LARGE SCALE GENOMIC DNA]</scope>
    <source>
        <strain evidence="1 2">SJW1-2</strain>
    </source>
</reference>
<comment type="caution">
    <text evidence="1">The sequence shown here is derived from an EMBL/GenBank/DDBJ whole genome shotgun (WGS) entry which is preliminary data.</text>
</comment>
<protein>
    <submittedName>
        <fullName evidence="1">Uncharacterized protein</fullName>
    </submittedName>
</protein>
<sequence>MGARLPAGVSRLESVVAAVCPDPAHPLAVPLRAWCQSRPFLAFAEANVPKLRKKAREAVGEEVQADLRAELAVAAWLLREPGVTLVYEPLKAAGGRGPDFALRLPGGSLVFVEVARLRGGGTQAPEYKLARVLADKAGQLPPGAGVVLAAVLPADGEAAVLAPAALRMLAHAAQGETLPGVPPGRARAFEQRRPRVGGVLCLGPGEPPHVTFWAHGGAAHPLSAAALRALR</sequence>